<feature type="transmembrane region" description="Helical" evidence="12">
    <location>
        <begin position="564"/>
        <end position="584"/>
    </location>
</feature>
<feature type="repeat" description="ANK" evidence="11">
    <location>
        <begin position="158"/>
        <end position="190"/>
    </location>
</feature>
<evidence type="ECO:0000256" key="3">
    <source>
        <dbReference type="ARBA" id="ARBA00010104"/>
    </source>
</evidence>
<reference evidence="16" key="3">
    <citation type="journal article" date="2014" name="Nature">
        <title>Elephant shark genome provides unique insights into gnathostome evolution.</title>
        <authorList>
            <consortium name="International Elephant Shark Genome Sequencing Consortium"/>
            <person name="Venkatesh B."/>
            <person name="Lee A.P."/>
            <person name="Ravi V."/>
            <person name="Maurya A.K."/>
            <person name="Lian M.M."/>
            <person name="Swann J.B."/>
            <person name="Ohta Y."/>
            <person name="Flajnik M.F."/>
            <person name="Sutoh Y."/>
            <person name="Kasahara M."/>
            <person name="Hoon S."/>
            <person name="Gangu V."/>
            <person name="Roy S.W."/>
            <person name="Irimia M."/>
            <person name="Korzh V."/>
            <person name="Kondrychyn I."/>
            <person name="Lim Z.W."/>
            <person name="Tay B.H."/>
            <person name="Tohari S."/>
            <person name="Kong K.W."/>
            <person name="Ho S."/>
            <person name="Lorente-Galdos B."/>
            <person name="Quilez J."/>
            <person name="Marques-Bonet T."/>
            <person name="Raney B.J."/>
            <person name="Ingham P.W."/>
            <person name="Tay A."/>
            <person name="Hillier L.W."/>
            <person name="Minx P."/>
            <person name="Boehm T."/>
            <person name="Wilson R.K."/>
            <person name="Brenner S."/>
            <person name="Warren W.C."/>
        </authorList>
    </citation>
    <scope>NUCLEOTIDE SEQUENCE [LARGE SCALE GENOMIC DNA]</scope>
</reference>
<reference evidence="15" key="4">
    <citation type="submission" date="2025-08" db="UniProtKB">
        <authorList>
            <consortium name="Ensembl"/>
        </authorList>
    </citation>
    <scope>IDENTIFICATION</scope>
</reference>
<dbReference type="Ensembl" id="ENSCMIT00000041384.1">
    <property type="protein sequence ID" value="ENSCMIP00000040808.1"/>
    <property type="gene ID" value="ENSCMIG00000017005.1"/>
</dbReference>
<evidence type="ECO:0000256" key="7">
    <source>
        <dbReference type="ARBA" id="ARBA00023034"/>
    </source>
</evidence>
<dbReference type="STRING" id="7868.ENSCMIP00000040808"/>
<feature type="transmembrane region" description="Helical" evidence="12">
    <location>
        <begin position="335"/>
        <end position="355"/>
    </location>
</feature>
<dbReference type="GO" id="GO:0019706">
    <property type="term" value="F:protein-cysteine S-palmitoyltransferase activity"/>
    <property type="evidence" value="ECO:0007669"/>
    <property type="project" value="UniProtKB-EC"/>
</dbReference>
<evidence type="ECO:0000256" key="10">
    <source>
        <dbReference type="ARBA" id="ARBA00023329"/>
    </source>
</evidence>
<feature type="transmembrane region" description="Helical" evidence="12">
    <location>
        <begin position="416"/>
        <end position="437"/>
    </location>
</feature>
<dbReference type="GeneTree" id="ENSGT00530000063074"/>
<comment type="catalytic activity">
    <reaction evidence="12">
        <text>L-cysteinyl-[protein] + hexadecanoyl-CoA = S-hexadecanoyl-L-cysteinyl-[protein] + CoA</text>
        <dbReference type="Rhea" id="RHEA:36683"/>
        <dbReference type="Rhea" id="RHEA-COMP:10131"/>
        <dbReference type="Rhea" id="RHEA-COMP:11032"/>
        <dbReference type="ChEBI" id="CHEBI:29950"/>
        <dbReference type="ChEBI" id="CHEBI:57287"/>
        <dbReference type="ChEBI" id="CHEBI:57379"/>
        <dbReference type="ChEBI" id="CHEBI:74151"/>
        <dbReference type="EC" id="2.3.1.225"/>
    </reaction>
</comment>
<keyword evidence="7" id="KW-0333">Golgi apparatus</keyword>
<feature type="transmembrane region" description="Helical" evidence="12">
    <location>
        <begin position="361"/>
        <end position="380"/>
    </location>
</feature>
<dbReference type="InParanoid" id="A0A4W3JRS4"/>
<evidence type="ECO:0000256" key="13">
    <source>
        <dbReference type="SAM" id="MobiDB-lite"/>
    </source>
</evidence>
<comment type="similarity">
    <text evidence="3">Belongs to the DHHC palmitoyltransferase family. AKR/ZDHHC17 subfamily.</text>
</comment>
<dbReference type="InterPro" id="IPR001594">
    <property type="entry name" value="Palmitoyltrfase_DHHC"/>
</dbReference>
<evidence type="ECO:0000256" key="8">
    <source>
        <dbReference type="ARBA" id="ARBA00023043"/>
    </source>
</evidence>
<evidence type="ECO:0000256" key="1">
    <source>
        <dbReference type="ARBA" id="ARBA00004439"/>
    </source>
</evidence>
<dbReference type="PROSITE" id="PS50088">
    <property type="entry name" value="ANK_REPEAT"/>
    <property type="match status" value="4"/>
</dbReference>
<evidence type="ECO:0000256" key="12">
    <source>
        <dbReference type="RuleBase" id="RU079119"/>
    </source>
</evidence>
<evidence type="ECO:0000256" key="11">
    <source>
        <dbReference type="PROSITE-ProRule" id="PRU00023"/>
    </source>
</evidence>
<keyword evidence="16" id="KW-1185">Reference proteome</keyword>
<keyword evidence="6 12" id="KW-1133">Transmembrane helix</keyword>
<evidence type="ECO:0000256" key="5">
    <source>
        <dbReference type="ARBA" id="ARBA00022737"/>
    </source>
</evidence>
<feature type="compositionally biased region" description="Basic residues" evidence="13">
    <location>
        <begin position="46"/>
        <end position="58"/>
    </location>
</feature>
<dbReference type="EC" id="2.3.1.225" evidence="12"/>
<organism evidence="15 16">
    <name type="scientific">Callorhinchus milii</name>
    <name type="common">Ghost shark</name>
    <dbReference type="NCBI Taxonomy" id="7868"/>
    <lineage>
        <taxon>Eukaryota</taxon>
        <taxon>Metazoa</taxon>
        <taxon>Chordata</taxon>
        <taxon>Craniata</taxon>
        <taxon>Vertebrata</taxon>
        <taxon>Chondrichthyes</taxon>
        <taxon>Holocephali</taxon>
        <taxon>Chimaeriformes</taxon>
        <taxon>Callorhinchidae</taxon>
        <taxon>Callorhinchus</taxon>
    </lineage>
</organism>
<dbReference type="Proteomes" id="UP000314986">
    <property type="component" value="Unassembled WGS sequence"/>
</dbReference>
<keyword evidence="5" id="KW-0677">Repeat</keyword>
<feature type="domain" description="Palmitoyltransferase DHHC" evidence="14">
    <location>
        <begin position="470"/>
        <end position="602"/>
    </location>
</feature>
<dbReference type="OMA" id="RECQSHS"/>
<reference evidence="16" key="1">
    <citation type="journal article" date="2006" name="Science">
        <title>Ancient noncoding elements conserved in the human genome.</title>
        <authorList>
            <person name="Venkatesh B."/>
            <person name="Kirkness E.F."/>
            <person name="Loh Y.H."/>
            <person name="Halpern A.L."/>
            <person name="Lee A.P."/>
            <person name="Johnson J."/>
            <person name="Dandona N."/>
            <person name="Viswanathan L.D."/>
            <person name="Tay A."/>
            <person name="Venter J.C."/>
            <person name="Strausberg R.L."/>
            <person name="Brenner S."/>
        </authorList>
    </citation>
    <scope>NUCLEOTIDE SEQUENCE [LARGE SCALE GENOMIC DNA]</scope>
</reference>
<dbReference type="InterPro" id="IPR002110">
    <property type="entry name" value="Ankyrin_rpt"/>
</dbReference>
<evidence type="ECO:0000313" key="16">
    <source>
        <dbReference type="Proteomes" id="UP000314986"/>
    </source>
</evidence>
<accession>A0A4W3JRS4</accession>
<keyword evidence="8 11" id="KW-0040">ANK repeat</keyword>
<dbReference type="PROSITE" id="PS50297">
    <property type="entry name" value="ANK_REP_REGION"/>
    <property type="match status" value="4"/>
</dbReference>
<reference evidence="16" key="2">
    <citation type="journal article" date="2007" name="PLoS Biol.">
        <title>Survey sequencing and comparative analysis of the elephant shark (Callorhinchus milii) genome.</title>
        <authorList>
            <person name="Venkatesh B."/>
            <person name="Kirkness E.F."/>
            <person name="Loh Y.H."/>
            <person name="Halpern A.L."/>
            <person name="Lee A.P."/>
            <person name="Johnson J."/>
            <person name="Dandona N."/>
            <person name="Viswanathan L.D."/>
            <person name="Tay A."/>
            <person name="Venter J.C."/>
            <person name="Strausberg R.L."/>
            <person name="Brenner S."/>
        </authorList>
    </citation>
    <scope>NUCLEOTIDE SEQUENCE [LARGE SCALE GENOMIC DNA]</scope>
</reference>
<keyword evidence="12" id="KW-0012">Acyltransferase</keyword>
<evidence type="ECO:0000256" key="4">
    <source>
        <dbReference type="ARBA" id="ARBA00022692"/>
    </source>
</evidence>
<dbReference type="Pfam" id="PF12796">
    <property type="entry name" value="Ank_2"/>
    <property type="match status" value="2"/>
</dbReference>
<dbReference type="PROSITE" id="PS50216">
    <property type="entry name" value="DHHC"/>
    <property type="match status" value="1"/>
</dbReference>
<feature type="compositionally biased region" description="Polar residues" evidence="13">
    <location>
        <begin position="65"/>
        <end position="75"/>
    </location>
</feature>
<feature type="region of interest" description="Disordered" evidence="13">
    <location>
        <begin position="39"/>
        <end position="75"/>
    </location>
</feature>
<evidence type="ECO:0000259" key="14">
    <source>
        <dbReference type="Pfam" id="PF01529"/>
    </source>
</evidence>
<comment type="subcellular location">
    <subcellularLocation>
        <location evidence="1">Cytoplasmic vesicle membrane</location>
        <topology evidence="1">Multi-pass membrane protein</topology>
    </subcellularLocation>
    <subcellularLocation>
        <location evidence="2">Golgi apparatus membrane</location>
        <topology evidence="2">Multi-pass membrane protein</topology>
    </subcellularLocation>
</comment>
<dbReference type="Pfam" id="PF01529">
    <property type="entry name" value="DHHC"/>
    <property type="match status" value="1"/>
</dbReference>
<reference evidence="15" key="5">
    <citation type="submission" date="2025-09" db="UniProtKB">
        <authorList>
            <consortium name="Ensembl"/>
        </authorList>
    </citation>
    <scope>IDENTIFICATION</scope>
</reference>
<dbReference type="InterPro" id="IPR036770">
    <property type="entry name" value="Ankyrin_rpt-contain_sf"/>
</dbReference>
<evidence type="ECO:0000256" key="2">
    <source>
        <dbReference type="ARBA" id="ARBA00004653"/>
    </source>
</evidence>
<evidence type="ECO:0000313" key="15">
    <source>
        <dbReference type="Ensembl" id="ENSCMIP00000040808.1"/>
    </source>
</evidence>
<feature type="repeat" description="ANK" evidence="11">
    <location>
        <begin position="259"/>
        <end position="291"/>
    </location>
</feature>
<feature type="repeat" description="ANK" evidence="11">
    <location>
        <begin position="191"/>
        <end position="223"/>
    </location>
</feature>
<sequence length="666" mass="75383">MPDFSCLANAEESCSSVVRALALQARDLSSIPGRGPNLGQCQSHCSHGHHGTHIHQGSHTHQGSPHEQYSKISQPAPSPAIQTDIAFIEDHNNWDIVKATQYGIFDRCKELVEAGYDVRKPDKENVTLLHWAAINNRVELVKYYISKGAIVDQLGGDLNATPLHWATRHGHLSMVVTLMKYGADPSLVDREGFTCLHLAVQFQHMSIIAYIVAKGQDVDALDMNGQTPLILATRKIIGPEPTRFLTKLNASINIADKVQQNTPLHWAVMSGNVAAAVVLLDAGANVEAENAMGETPLTMAHQNRYPWLIQRLTEANLAKSRSHFMMKLFKSFKKYELFLLLLVSVAMIWVTGYIADLDSDSWLLKGILFIFTWTIIHLLSRQFLTLESLVHIPVMFLLGSFFWMLSTWFIQFLPDILFCYLDIAFALSVAGCSYYFYKTFTAGPGYLQSSEEDKKRTVVTLAEAGCLDPRLFCTMCLIQKPLRSKHCVICDCCVARFDHHSIWVGCCVGAGNHRYFVSFLLFLFTTIIWMTYGHMTYWSTHCATTYQQNGLWTLMTEIVSCSAWLVWIFLLVLFHASWVIFMLINQLYQILYLGVTSSERMSLVKHSHAGHSLGIRQNPFNRGCFQNLVDFFQCRCLGLFKPNKIDWTQQYNVGFEQPKANGFEFV</sequence>
<dbReference type="Gene3D" id="1.25.40.20">
    <property type="entry name" value="Ankyrin repeat-containing domain"/>
    <property type="match status" value="1"/>
</dbReference>
<dbReference type="PANTHER" id="PTHR24161:SF16">
    <property type="entry name" value="PALMITOYLTRANSFERASE ZDHHC13"/>
    <property type="match status" value="1"/>
</dbReference>
<dbReference type="PANTHER" id="PTHR24161">
    <property type="entry name" value="ANK_REP_REGION DOMAIN-CONTAINING PROTEIN-RELATED"/>
    <property type="match status" value="1"/>
</dbReference>
<evidence type="ECO:0000256" key="9">
    <source>
        <dbReference type="ARBA" id="ARBA00023136"/>
    </source>
</evidence>
<feature type="repeat" description="ANK" evidence="11">
    <location>
        <begin position="124"/>
        <end position="156"/>
    </location>
</feature>
<dbReference type="GO" id="GO:0030659">
    <property type="term" value="C:cytoplasmic vesicle membrane"/>
    <property type="evidence" value="ECO:0007669"/>
    <property type="project" value="UniProtKB-SubCell"/>
</dbReference>
<dbReference type="AlphaFoldDB" id="A0A4W3JRS4"/>
<dbReference type="SMART" id="SM00248">
    <property type="entry name" value="ANK"/>
    <property type="match status" value="5"/>
</dbReference>
<proteinExistence type="inferred from homology"/>
<feature type="transmembrane region" description="Helical" evidence="12">
    <location>
        <begin position="515"/>
        <end position="532"/>
    </location>
</feature>
<dbReference type="Pfam" id="PF00023">
    <property type="entry name" value="Ank"/>
    <property type="match status" value="1"/>
</dbReference>
<evidence type="ECO:0000256" key="6">
    <source>
        <dbReference type="ARBA" id="ARBA00022989"/>
    </source>
</evidence>
<comment type="domain">
    <text evidence="12">The DHHC domain is required for palmitoyltransferase activity.</text>
</comment>
<keyword evidence="4 12" id="KW-0812">Transmembrane</keyword>
<name>A0A4W3JRS4_CALMI</name>
<keyword evidence="12" id="KW-0808">Transferase</keyword>
<feature type="transmembrane region" description="Helical" evidence="12">
    <location>
        <begin position="392"/>
        <end position="410"/>
    </location>
</feature>
<keyword evidence="9 12" id="KW-0472">Membrane</keyword>
<dbReference type="SUPFAM" id="SSF48403">
    <property type="entry name" value="Ankyrin repeat"/>
    <property type="match status" value="1"/>
</dbReference>
<protein>
    <recommendedName>
        <fullName evidence="12">Palmitoyltransferase</fullName>
        <ecNumber evidence="12">2.3.1.225</ecNumber>
    </recommendedName>
</protein>
<keyword evidence="10" id="KW-0968">Cytoplasmic vesicle</keyword>
<dbReference type="GO" id="GO:0000139">
    <property type="term" value="C:Golgi membrane"/>
    <property type="evidence" value="ECO:0007669"/>
    <property type="project" value="UniProtKB-SubCell"/>
</dbReference>